<dbReference type="GO" id="GO:0009288">
    <property type="term" value="C:bacterial-type flagellum"/>
    <property type="evidence" value="ECO:0007669"/>
    <property type="project" value="InterPro"/>
</dbReference>
<name>A0A0A7S503_FRIPE</name>
<dbReference type="EMBL" id="CP009056">
    <property type="protein sequence ID" value="AJA45887.1"/>
    <property type="molecule type" value="Genomic_DNA"/>
</dbReference>
<evidence type="ECO:0000313" key="14">
    <source>
        <dbReference type="Proteomes" id="UP000247838"/>
    </source>
</evidence>
<dbReference type="PANTHER" id="PTHR38786">
    <property type="entry name" value="FLAGELLAR FLIJ PROTEIN"/>
    <property type="match status" value="1"/>
</dbReference>
<dbReference type="KEGG" id="fpp:FPB0191_02077"/>
<proteinExistence type="inferred from homology"/>
<evidence type="ECO:0000256" key="3">
    <source>
        <dbReference type="ARBA" id="ARBA00020392"/>
    </source>
</evidence>
<dbReference type="GO" id="GO:0005886">
    <property type="term" value="C:plasma membrane"/>
    <property type="evidence" value="ECO:0007669"/>
    <property type="project" value="UniProtKB-SubCell"/>
</dbReference>
<keyword evidence="4" id="KW-0813">Transport</keyword>
<evidence type="ECO:0000313" key="11">
    <source>
        <dbReference type="EMBL" id="AJA45887.1"/>
    </source>
</evidence>
<dbReference type="GO" id="GO:0003774">
    <property type="term" value="F:cytoskeletal motor activity"/>
    <property type="evidence" value="ECO:0007669"/>
    <property type="project" value="InterPro"/>
</dbReference>
<dbReference type="PIRSF" id="PIRSF019404">
    <property type="entry name" value="FliJ"/>
    <property type="match status" value="1"/>
</dbReference>
<dbReference type="Pfam" id="PF02050">
    <property type="entry name" value="FliJ"/>
    <property type="match status" value="1"/>
</dbReference>
<organism evidence="11 13">
    <name type="scientific">Frischella perrara</name>
    <dbReference type="NCBI Taxonomy" id="1267021"/>
    <lineage>
        <taxon>Bacteria</taxon>
        <taxon>Pseudomonadati</taxon>
        <taxon>Pseudomonadota</taxon>
        <taxon>Gammaproteobacteria</taxon>
        <taxon>Orbales</taxon>
        <taxon>Orbaceae</taxon>
        <taxon>Frischella</taxon>
    </lineage>
</organism>
<keyword evidence="9" id="KW-0472">Membrane</keyword>
<dbReference type="Proteomes" id="UP000247838">
    <property type="component" value="Unassembled WGS sequence"/>
</dbReference>
<evidence type="ECO:0000256" key="1">
    <source>
        <dbReference type="ARBA" id="ARBA00004413"/>
    </source>
</evidence>
<keyword evidence="6" id="KW-0145">Chemotaxis</keyword>
<keyword evidence="7" id="KW-1005">Bacterial flagellum biogenesis</keyword>
<reference evidence="11 13" key="1">
    <citation type="journal article" date="2014" name="Appl. Environ. Microbiol.">
        <title>Gut symbionts from distinct hosts exhibit genotoxic activity via divergent colibactin biosynthetic pathways.</title>
        <authorList>
            <person name="Engel P."/>
            <person name="Vizcaino M.I."/>
            <person name="Crawford J.M."/>
        </authorList>
    </citation>
    <scope>NUCLEOTIDE SEQUENCE [LARGE SCALE GENOMIC DNA]</scope>
    <source>
        <strain evidence="11 13">PEB0191</strain>
    </source>
</reference>
<keyword evidence="10" id="KW-1006">Bacterial flagellum protein export</keyword>
<sequence>MSAHYYHQNDNQTAFLTLQELAQKAVDKAAIQLKKACDHYHSVEHQLNELNDYYQEYQQRLNHALLSGMGGGQLANFQSFIITLEQSITQQKQRLIMLSIQQKQATQHLYQCQKKLNGYTTLLEKKQQIRLQQQNRIQQKMTDEFAQQQSIRRALYES</sequence>
<dbReference type="Proteomes" id="UP000030901">
    <property type="component" value="Chromosome"/>
</dbReference>
<dbReference type="GO" id="GO:0006935">
    <property type="term" value="P:chemotaxis"/>
    <property type="evidence" value="ECO:0007669"/>
    <property type="project" value="UniProtKB-KW"/>
</dbReference>
<gene>
    <name evidence="12" type="primary">fliJ</name>
    <name evidence="12" type="ORF">DKK76_10275</name>
    <name evidence="11" type="ORF">FPB0191_02077</name>
</gene>
<dbReference type="OrthoDB" id="7062717at2"/>
<evidence type="ECO:0000256" key="2">
    <source>
        <dbReference type="ARBA" id="ARBA00010004"/>
    </source>
</evidence>
<dbReference type="InterPro" id="IPR052570">
    <property type="entry name" value="FliJ"/>
</dbReference>
<evidence type="ECO:0000256" key="9">
    <source>
        <dbReference type="ARBA" id="ARBA00023136"/>
    </source>
</evidence>
<dbReference type="EMBL" id="QGLM01000020">
    <property type="protein sequence ID" value="PXY94543.1"/>
    <property type="molecule type" value="Genomic_DNA"/>
</dbReference>
<dbReference type="GO" id="GO:0044781">
    <property type="term" value="P:bacterial-type flagellum organization"/>
    <property type="evidence" value="ECO:0007669"/>
    <property type="project" value="UniProtKB-KW"/>
</dbReference>
<evidence type="ECO:0000313" key="13">
    <source>
        <dbReference type="Proteomes" id="UP000030901"/>
    </source>
</evidence>
<keyword evidence="11" id="KW-0969">Cilium</keyword>
<keyword evidence="13" id="KW-1185">Reference proteome</keyword>
<evidence type="ECO:0000256" key="5">
    <source>
        <dbReference type="ARBA" id="ARBA00022475"/>
    </source>
</evidence>
<dbReference type="PRINTS" id="PR01004">
    <property type="entry name" value="FLGFLIJ"/>
</dbReference>
<keyword evidence="8" id="KW-0653">Protein transport</keyword>
<accession>A0A0A7S503</accession>
<dbReference type="RefSeq" id="WP_039105885.1">
    <property type="nucleotide sequence ID" value="NZ_CALYQC010000007.1"/>
</dbReference>
<evidence type="ECO:0000256" key="7">
    <source>
        <dbReference type="ARBA" id="ARBA00022795"/>
    </source>
</evidence>
<evidence type="ECO:0000256" key="8">
    <source>
        <dbReference type="ARBA" id="ARBA00022927"/>
    </source>
</evidence>
<dbReference type="NCBIfam" id="TIGR02473">
    <property type="entry name" value="flagell_FliJ"/>
    <property type="match status" value="1"/>
</dbReference>
<keyword evidence="11" id="KW-0966">Cell projection</keyword>
<dbReference type="InterPro" id="IPR012823">
    <property type="entry name" value="Flagell_FliJ"/>
</dbReference>
<keyword evidence="11" id="KW-0282">Flagellum</keyword>
<evidence type="ECO:0000256" key="6">
    <source>
        <dbReference type="ARBA" id="ARBA00022500"/>
    </source>
</evidence>
<comment type="subcellular location">
    <subcellularLocation>
        <location evidence="1">Cell membrane</location>
        <topology evidence="1">Peripheral membrane protein</topology>
        <orientation evidence="1">Cytoplasmic side</orientation>
    </subcellularLocation>
</comment>
<dbReference type="GO" id="GO:0071973">
    <property type="term" value="P:bacterial-type flagellum-dependent cell motility"/>
    <property type="evidence" value="ECO:0007669"/>
    <property type="project" value="InterPro"/>
</dbReference>
<dbReference type="PANTHER" id="PTHR38786:SF1">
    <property type="entry name" value="FLAGELLAR FLIJ PROTEIN"/>
    <property type="match status" value="1"/>
</dbReference>
<dbReference type="STRING" id="1267021.FPB0191_02077"/>
<dbReference type="InterPro" id="IPR053716">
    <property type="entry name" value="Flag_assembly_chemotaxis_eff"/>
</dbReference>
<keyword evidence="5" id="KW-1003">Cell membrane</keyword>
<dbReference type="HOGENOM" id="CLU_119965_2_1_6"/>
<protein>
    <recommendedName>
        <fullName evidence="3">Flagellar FliJ protein</fullName>
    </recommendedName>
</protein>
<dbReference type="InterPro" id="IPR018006">
    <property type="entry name" value="Flag_FliJ_proteobac"/>
</dbReference>
<dbReference type="AlphaFoldDB" id="A0A0A7S503"/>
<evidence type="ECO:0000256" key="10">
    <source>
        <dbReference type="ARBA" id="ARBA00023225"/>
    </source>
</evidence>
<reference evidence="12 14" key="2">
    <citation type="submission" date="2018-05" db="EMBL/GenBank/DDBJ databases">
        <title>Reference genomes for bee gut microbiota database.</title>
        <authorList>
            <person name="Ellegaard K.M."/>
        </authorList>
    </citation>
    <scope>NUCLEOTIDE SEQUENCE [LARGE SCALE GENOMIC DNA]</scope>
    <source>
        <strain evidence="12 14">ESL0167</strain>
    </source>
</reference>
<dbReference type="GO" id="GO:0015031">
    <property type="term" value="P:protein transport"/>
    <property type="evidence" value="ECO:0007669"/>
    <property type="project" value="UniProtKB-KW"/>
</dbReference>
<comment type="similarity">
    <text evidence="2">Belongs to the FliJ family.</text>
</comment>
<dbReference type="Gene3D" id="1.10.287.1700">
    <property type="match status" value="1"/>
</dbReference>
<evidence type="ECO:0000256" key="4">
    <source>
        <dbReference type="ARBA" id="ARBA00022448"/>
    </source>
</evidence>
<evidence type="ECO:0000313" key="12">
    <source>
        <dbReference type="EMBL" id="PXY94543.1"/>
    </source>
</evidence>